<dbReference type="EC" id="2.3.1.-" evidence="2"/>
<dbReference type="Gene3D" id="3.40.630.30">
    <property type="match status" value="1"/>
</dbReference>
<dbReference type="PANTHER" id="PTHR13355">
    <property type="entry name" value="GLUCOSAMINE 6-PHOSPHATE N-ACETYLTRANSFERASE"/>
    <property type="match status" value="1"/>
</dbReference>
<dbReference type="CDD" id="cd04301">
    <property type="entry name" value="NAT_SF"/>
    <property type="match status" value="1"/>
</dbReference>
<evidence type="ECO:0000313" key="2">
    <source>
        <dbReference type="EMBL" id="WPK13529.1"/>
    </source>
</evidence>
<dbReference type="InterPro" id="IPR000182">
    <property type="entry name" value="GNAT_dom"/>
</dbReference>
<dbReference type="InterPro" id="IPR016181">
    <property type="entry name" value="Acyl_CoA_acyltransferase"/>
</dbReference>
<evidence type="ECO:0000259" key="1">
    <source>
        <dbReference type="PROSITE" id="PS51186"/>
    </source>
</evidence>
<dbReference type="PANTHER" id="PTHR13355:SF11">
    <property type="entry name" value="GLUCOSAMINE 6-PHOSPHATE N-ACETYLTRANSFERASE"/>
    <property type="match status" value="1"/>
</dbReference>
<keyword evidence="3" id="KW-1185">Reference proteome</keyword>
<gene>
    <name evidence="2" type="ORF">R6U77_07575</name>
</gene>
<dbReference type="Pfam" id="PF13673">
    <property type="entry name" value="Acetyltransf_10"/>
    <property type="match status" value="1"/>
</dbReference>
<dbReference type="InterPro" id="IPR039143">
    <property type="entry name" value="GNPNAT1-like"/>
</dbReference>
<sequence length="152" mass="17847">MAWIVKNFHELTTAELYQIIQHRVNIFIVEQQSIYEDLDDHDQNSLHIIYQEKGRIVAYARLLPPGEKYEEVSFGRVVVAREKRGTGLGKELVAFTMQQAKGRWTTTNIFIEAQNYLKRFYEEFGFVATSEPYELDNVPHIDMLYLNSIENN</sequence>
<keyword evidence="2" id="KW-0808">Transferase</keyword>
<dbReference type="PROSITE" id="PS51186">
    <property type="entry name" value="GNAT"/>
    <property type="match status" value="1"/>
</dbReference>
<evidence type="ECO:0000313" key="3">
    <source>
        <dbReference type="Proteomes" id="UP001322664"/>
    </source>
</evidence>
<name>A0ABZ0S1I1_9BACI</name>
<protein>
    <submittedName>
        <fullName evidence="2">GNAT family N-acetyltransferase</fullName>
        <ecNumber evidence="2">2.3.1.-</ecNumber>
    </submittedName>
</protein>
<dbReference type="Proteomes" id="UP001322664">
    <property type="component" value="Chromosome"/>
</dbReference>
<reference evidence="2 3" key="1">
    <citation type="submission" date="2023-09" db="EMBL/GenBank/DDBJ databases">
        <authorList>
            <person name="Page C.A."/>
            <person name="Perez-Diaz I.M."/>
        </authorList>
    </citation>
    <scope>NUCLEOTIDE SEQUENCE [LARGE SCALE GENOMIC DNA]</scope>
    <source>
        <strain evidence="2 3">Ll15</strain>
    </source>
</reference>
<proteinExistence type="predicted"/>
<dbReference type="EMBL" id="CP137624">
    <property type="protein sequence ID" value="WPK13529.1"/>
    <property type="molecule type" value="Genomic_DNA"/>
</dbReference>
<dbReference type="RefSeq" id="WP_319838028.1">
    <property type="nucleotide sequence ID" value="NZ_CP137624.1"/>
</dbReference>
<accession>A0ABZ0S1I1</accession>
<feature type="domain" description="N-acetyltransferase" evidence="1">
    <location>
        <begin position="6"/>
        <end position="148"/>
    </location>
</feature>
<keyword evidence="2" id="KW-0012">Acyltransferase</keyword>
<dbReference type="GO" id="GO:0016746">
    <property type="term" value="F:acyltransferase activity"/>
    <property type="evidence" value="ECO:0007669"/>
    <property type="project" value="UniProtKB-KW"/>
</dbReference>
<organism evidence="2 3">
    <name type="scientific">Lysinibacillus louembei</name>
    <dbReference type="NCBI Taxonomy" id="1470088"/>
    <lineage>
        <taxon>Bacteria</taxon>
        <taxon>Bacillati</taxon>
        <taxon>Bacillota</taxon>
        <taxon>Bacilli</taxon>
        <taxon>Bacillales</taxon>
        <taxon>Bacillaceae</taxon>
        <taxon>Lysinibacillus</taxon>
    </lineage>
</organism>
<dbReference type="SUPFAM" id="SSF55729">
    <property type="entry name" value="Acyl-CoA N-acyltransferases (Nat)"/>
    <property type="match status" value="1"/>
</dbReference>